<dbReference type="PROSITE" id="PS00187">
    <property type="entry name" value="TPP_ENZYMES"/>
    <property type="match status" value="1"/>
</dbReference>
<keyword evidence="5" id="KW-0786">Thiamine pyrophosphate</keyword>
<evidence type="ECO:0000256" key="5">
    <source>
        <dbReference type="ARBA" id="ARBA00023052"/>
    </source>
</evidence>
<dbReference type="InterPro" id="IPR000399">
    <property type="entry name" value="TPP-bd_CS"/>
</dbReference>
<feature type="compositionally biased region" description="Low complexity" evidence="6">
    <location>
        <begin position="227"/>
        <end position="238"/>
    </location>
</feature>
<gene>
    <name evidence="9" type="ORF">SHKM778_35270</name>
</gene>
<dbReference type="Pfam" id="PF00205">
    <property type="entry name" value="TPP_enzyme_M"/>
    <property type="match status" value="1"/>
</dbReference>
<comment type="cofactor">
    <cofactor evidence="2">
        <name>thiamine diphosphate</name>
        <dbReference type="ChEBI" id="CHEBI:58937"/>
    </cofactor>
</comment>
<proteinExistence type="inferred from homology"/>
<dbReference type="GO" id="GO:0009097">
    <property type="term" value="P:isoleucine biosynthetic process"/>
    <property type="evidence" value="ECO:0007669"/>
    <property type="project" value="TreeGrafter"/>
</dbReference>
<dbReference type="Pfam" id="PF02775">
    <property type="entry name" value="TPP_enzyme_C"/>
    <property type="match status" value="1"/>
</dbReference>
<comment type="similarity">
    <text evidence="3">Belongs to the TPP enzyme family.</text>
</comment>
<feature type="region of interest" description="Disordered" evidence="6">
    <location>
        <begin position="170"/>
        <end position="238"/>
    </location>
</feature>
<dbReference type="GO" id="GO:0030976">
    <property type="term" value="F:thiamine pyrophosphate binding"/>
    <property type="evidence" value="ECO:0007669"/>
    <property type="project" value="InterPro"/>
</dbReference>
<dbReference type="InterPro" id="IPR012000">
    <property type="entry name" value="Thiamin_PyroP_enz_cen_dom"/>
</dbReference>
<evidence type="ECO:0000256" key="1">
    <source>
        <dbReference type="ARBA" id="ARBA00001946"/>
    </source>
</evidence>
<keyword evidence="4" id="KW-0479">Metal-binding</keyword>
<dbReference type="SUPFAM" id="SSF52467">
    <property type="entry name" value="DHS-like NAD/FAD-binding domain"/>
    <property type="match status" value="1"/>
</dbReference>
<feature type="domain" description="Thiamine pyrophosphate enzyme TPP-binding" evidence="8">
    <location>
        <begin position="279"/>
        <end position="337"/>
    </location>
</feature>
<feature type="compositionally biased region" description="Basic residues" evidence="6">
    <location>
        <begin position="198"/>
        <end position="207"/>
    </location>
</feature>
<dbReference type="GO" id="GO:0005948">
    <property type="term" value="C:acetolactate synthase complex"/>
    <property type="evidence" value="ECO:0007669"/>
    <property type="project" value="TreeGrafter"/>
</dbReference>
<organism evidence="9">
    <name type="scientific">Streptomyces haneummycinicus</name>
    <dbReference type="NCBI Taxonomy" id="3074435"/>
    <lineage>
        <taxon>Bacteria</taxon>
        <taxon>Bacillati</taxon>
        <taxon>Actinomycetota</taxon>
        <taxon>Actinomycetes</taxon>
        <taxon>Kitasatosporales</taxon>
        <taxon>Streptomycetaceae</taxon>
        <taxon>Streptomyces</taxon>
    </lineage>
</organism>
<dbReference type="SUPFAM" id="SSF52518">
    <property type="entry name" value="Thiamin diphosphate-binding fold (THDP-binding)"/>
    <property type="match status" value="2"/>
</dbReference>
<evidence type="ECO:0000256" key="6">
    <source>
        <dbReference type="SAM" id="MobiDB-lite"/>
    </source>
</evidence>
<dbReference type="Gene3D" id="3.40.50.1220">
    <property type="entry name" value="TPP-binding domain"/>
    <property type="match status" value="1"/>
</dbReference>
<dbReference type="EMBL" id="AP035768">
    <property type="protein sequence ID" value="BFO17139.1"/>
    <property type="molecule type" value="Genomic_DNA"/>
</dbReference>
<dbReference type="InterPro" id="IPR029061">
    <property type="entry name" value="THDP-binding"/>
</dbReference>
<reference evidence="9" key="1">
    <citation type="submission" date="2024-06" db="EMBL/GenBank/DDBJ databases">
        <authorList>
            <consortium name="consrtm"/>
            <person name="Uemura M."/>
            <person name="Terahara T."/>
        </authorList>
    </citation>
    <scope>NUCLEOTIDE SEQUENCE</scope>
    <source>
        <strain evidence="9">KM77-8</strain>
    </source>
</reference>
<dbReference type="AlphaFoldDB" id="A0AAT9HI96"/>
<sequence>MGSLQDLPHVDMMTPITKFAATVPDTARAADMVSMAFRECYHGAPGPSFLEIPRDVLDAKVPVSRARVPRQGAYRASTRSAGDPEAIEKLADLLVHAEKPAILLGSQVWTTRGTEAAIELVRALNVPAYMNGAGRGTLAPGDPHHFQLSRRYAFSNADVIVIVGTPSTSAWATASASPRRDGRTDRPRLPHGRQEPRHRPRYRRRRGTGAEVGDRGGLRTGERRRVPAQGVAGRAAGGRADRAGEAAAATALRRLPIHPYRLVSEINDFLTEDSIYIGDGGDIVTFSGQVVQPKSPGHWMDPGPLGTLGVGVPFVLAAKQARPDKEVVALFGDGAFSSPAGTSRPSSATTSPSSASSATTPR</sequence>
<accession>A0AAT9HI96</accession>
<evidence type="ECO:0000259" key="7">
    <source>
        <dbReference type="Pfam" id="PF00205"/>
    </source>
</evidence>
<dbReference type="GO" id="GO:0050660">
    <property type="term" value="F:flavin adenine dinucleotide binding"/>
    <property type="evidence" value="ECO:0007669"/>
    <property type="project" value="TreeGrafter"/>
</dbReference>
<protein>
    <submittedName>
        <fullName evidence="9">Uncharacterized protein</fullName>
    </submittedName>
</protein>
<feature type="domain" description="Thiamine pyrophosphate enzyme central" evidence="7">
    <location>
        <begin position="87"/>
        <end position="168"/>
    </location>
</feature>
<dbReference type="InterPro" id="IPR011766">
    <property type="entry name" value="TPP_enzyme_TPP-bd"/>
</dbReference>
<feature type="region of interest" description="Disordered" evidence="6">
    <location>
        <begin position="336"/>
        <end position="362"/>
    </location>
</feature>
<name>A0AAT9HI96_9ACTN</name>
<evidence type="ECO:0000313" key="9">
    <source>
        <dbReference type="EMBL" id="BFO17139.1"/>
    </source>
</evidence>
<dbReference type="GO" id="GO:0000287">
    <property type="term" value="F:magnesium ion binding"/>
    <property type="evidence" value="ECO:0007669"/>
    <property type="project" value="InterPro"/>
</dbReference>
<evidence type="ECO:0000256" key="4">
    <source>
        <dbReference type="ARBA" id="ARBA00022723"/>
    </source>
</evidence>
<dbReference type="PANTHER" id="PTHR18968:SF166">
    <property type="entry name" value="2-HYDROXYACYL-COA LYASE 2"/>
    <property type="match status" value="1"/>
</dbReference>
<evidence type="ECO:0000259" key="8">
    <source>
        <dbReference type="Pfam" id="PF02775"/>
    </source>
</evidence>
<dbReference type="GO" id="GO:0009099">
    <property type="term" value="P:L-valine biosynthetic process"/>
    <property type="evidence" value="ECO:0007669"/>
    <property type="project" value="TreeGrafter"/>
</dbReference>
<dbReference type="CDD" id="cd07035">
    <property type="entry name" value="TPP_PYR_POX_like"/>
    <property type="match status" value="1"/>
</dbReference>
<feature type="compositionally biased region" description="Basic and acidic residues" evidence="6">
    <location>
        <begin position="178"/>
        <end position="197"/>
    </location>
</feature>
<dbReference type="Gene3D" id="3.40.50.970">
    <property type="match status" value="2"/>
</dbReference>
<dbReference type="GO" id="GO:0003984">
    <property type="term" value="F:acetolactate synthase activity"/>
    <property type="evidence" value="ECO:0007669"/>
    <property type="project" value="TreeGrafter"/>
</dbReference>
<evidence type="ECO:0000256" key="3">
    <source>
        <dbReference type="ARBA" id="ARBA00007812"/>
    </source>
</evidence>
<comment type="cofactor">
    <cofactor evidence="1">
        <name>Mg(2+)</name>
        <dbReference type="ChEBI" id="CHEBI:18420"/>
    </cofactor>
</comment>
<dbReference type="PANTHER" id="PTHR18968">
    <property type="entry name" value="THIAMINE PYROPHOSPHATE ENZYMES"/>
    <property type="match status" value="1"/>
</dbReference>
<evidence type="ECO:0000256" key="2">
    <source>
        <dbReference type="ARBA" id="ARBA00001964"/>
    </source>
</evidence>
<dbReference type="InterPro" id="IPR045229">
    <property type="entry name" value="TPP_enz"/>
</dbReference>
<dbReference type="InterPro" id="IPR029035">
    <property type="entry name" value="DHS-like_NAD/FAD-binding_dom"/>
</dbReference>
<feature type="compositionally biased region" description="Low complexity" evidence="6">
    <location>
        <begin position="337"/>
        <end position="362"/>
    </location>
</feature>
<reference evidence="9" key="2">
    <citation type="submission" date="2024-07" db="EMBL/GenBank/DDBJ databases">
        <title>Streptomyces haneummycinica sp. nov., a new antibiotic-producing actinobacterium isolated from marine sediment.</title>
        <authorList>
            <person name="Uemura M."/>
            <person name="Hamada M."/>
            <person name="Hirano S."/>
            <person name="Kobayashi K."/>
            <person name="Ohshiro T."/>
            <person name="Kobayashi T."/>
            <person name="Terahara T."/>
        </authorList>
    </citation>
    <scope>NUCLEOTIDE SEQUENCE</scope>
    <source>
        <strain evidence="9">KM77-8</strain>
    </source>
</reference>
<feature type="compositionally biased region" description="Basic and acidic residues" evidence="6">
    <location>
        <begin position="212"/>
        <end position="225"/>
    </location>
</feature>